<organism evidence="2 3">
    <name type="scientific">Cerasicoccus arenae</name>
    <dbReference type="NCBI Taxonomy" id="424488"/>
    <lineage>
        <taxon>Bacteria</taxon>
        <taxon>Pseudomonadati</taxon>
        <taxon>Verrucomicrobiota</taxon>
        <taxon>Opitutia</taxon>
        <taxon>Puniceicoccales</taxon>
        <taxon>Cerasicoccaceae</taxon>
        <taxon>Cerasicoccus</taxon>
    </lineage>
</organism>
<feature type="domain" description="Replication-associated protein ORF2/G2P" evidence="1">
    <location>
        <begin position="45"/>
        <end position="146"/>
    </location>
</feature>
<dbReference type="Proteomes" id="UP000642829">
    <property type="component" value="Unassembled WGS sequence"/>
</dbReference>
<evidence type="ECO:0000259" key="1">
    <source>
        <dbReference type="Pfam" id="PF23343"/>
    </source>
</evidence>
<dbReference type="Pfam" id="PF23343">
    <property type="entry name" value="REP_ORF2-G2P"/>
    <property type="match status" value="1"/>
</dbReference>
<reference evidence="2" key="2">
    <citation type="submission" date="2020-09" db="EMBL/GenBank/DDBJ databases">
        <authorList>
            <person name="Sun Q."/>
            <person name="Kim S."/>
        </authorList>
    </citation>
    <scope>NUCLEOTIDE SEQUENCE</scope>
    <source>
        <strain evidence="2">KCTC 12870</strain>
    </source>
</reference>
<proteinExistence type="predicted"/>
<keyword evidence="3" id="KW-1185">Reference proteome</keyword>
<protein>
    <recommendedName>
        <fullName evidence="1">Replication-associated protein ORF2/G2P domain-containing protein</fullName>
    </recommendedName>
</protein>
<accession>A0A8J3DD68</accession>
<name>A0A8J3DD68_9BACT</name>
<evidence type="ECO:0000313" key="2">
    <source>
        <dbReference type="EMBL" id="GHC12586.1"/>
    </source>
</evidence>
<sequence>MAKKHRDSTLEVRPYSAPNWFTRSGVELKRRAIERKGLPPWKQCLFLTLTLDPIIGEPVEAYERGKDRVRRFLSALRDVIGPFPWAWKLEFQDNGYAHWHLIVHYKKRIPRDCLCLIGQWWGLGRTNVERLRYKKFRYLFKYVSKGAFDGDSSEGLNLPEWLLDYENGGRMRFWQTGGGFYTKTQDPDWDVLEGGRYGVGCYGQEYYEPAQEKSTVKRFSYIRRTIRQQWRVWMRKAKVCIRDERCHYPIKSIYVVLRTHYTEFYQKGVNLTLRGKAALSGLCVYLTPAKIMESIEQWQKIQLNRITTISLLMMA</sequence>
<dbReference type="InterPro" id="IPR056906">
    <property type="entry name" value="ORF2/G2P_dom"/>
</dbReference>
<dbReference type="RefSeq" id="WP_189517214.1">
    <property type="nucleotide sequence ID" value="NZ_BMXG01000029.1"/>
</dbReference>
<evidence type="ECO:0000313" key="3">
    <source>
        <dbReference type="Proteomes" id="UP000642829"/>
    </source>
</evidence>
<dbReference type="AlphaFoldDB" id="A0A8J3DD68"/>
<comment type="caution">
    <text evidence="2">The sequence shown here is derived from an EMBL/GenBank/DDBJ whole genome shotgun (WGS) entry which is preliminary data.</text>
</comment>
<reference evidence="2" key="1">
    <citation type="journal article" date="2014" name="Int. J. Syst. Evol. Microbiol.">
        <title>Complete genome sequence of Corynebacterium casei LMG S-19264T (=DSM 44701T), isolated from a smear-ripened cheese.</title>
        <authorList>
            <consortium name="US DOE Joint Genome Institute (JGI-PGF)"/>
            <person name="Walter F."/>
            <person name="Albersmeier A."/>
            <person name="Kalinowski J."/>
            <person name="Ruckert C."/>
        </authorList>
    </citation>
    <scope>NUCLEOTIDE SEQUENCE</scope>
    <source>
        <strain evidence="2">KCTC 12870</strain>
    </source>
</reference>
<gene>
    <name evidence="2" type="ORF">GCM10007047_32440</name>
</gene>
<dbReference type="EMBL" id="BMXG01000029">
    <property type="protein sequence ID" value="GHC12586.1"/>
    <property type="molecule type" value="Genomic_DNA"/>
</dbReference>